<dbReference type="Pfam" id="PF13966">
    <property type="entry name" value="zf-RVT"/>
    <property type="match status" value="1"/>
</dbReference>
<dbReference type="InterPro" id="IPR026960">
    <property type="entry name" value="RVT-Znf"/>
</dbReference>
<accession>A0A9R1VUA0</accession>
<name>A0A9R1VUA0_LACSA</name>
<reference evidence="2 3" key="1">
    <citation type="journal article" date="2017" name="Nat. Commun.">
        <title>Genome assembly with in vitro proximity ligation data and whole-genome triplication in lettuce.</title>
        <authorList>
            <person name="Reyes-Chin-Wo S."/>
            <person name="Wang Z."/>
            <person name="Yang X."/>
            <person name="Kozik A."/>
            <person name="Arikit S."/>
            <person name="Song C."/>
            <person name="Xia L."/>
            <person name="Froenicke L."/>
            <person name="Lavelle D.O."/>
            <person name="Truco M.J."/>
            <person name="Xia R."/>
            <person name="Zhu S."/>
            <person name="Xu C."/>
            <person name="Xu H."/>
            <person name="Xu X."/>
            <person name="Cox K."/>
            <person name="Korf I."/>
            <person name="Meyers B.C."/>
            <person name="Michelmore R.W."/>
        </authorList>
    </citation>
    <scope>NUCLEOTIDE SEQUENCE [LARGE SCALE GENOMIC DNA]</scope>
    <source>
        <strain evidence="3">cv. Salinas</strain>
        <tissue evidence="2">Seedlings</tissue>
    </source>
</reference>
<organism evidence="2 3">
    <name type="scientific">Lactuca sativa</name>
    <name type="common">Garden lettuce</name>
    <dbReference type="NCBI Taxonomy" id="4236"/>
    <lineage>
        <taxon>Eukaryota</taxon>
        <taxon>Viridiplantae</taxon>
        <taxon>Streptophyta</taxon>
        <taxon>Embryophyta</taxon>
        <taxon>Tracheophyta</taxon>
        <taxon>Spermatophyta</taxon>
        <taxon>Magnoliopsida</taxon>
        <taxon>eudicotyledons</taxon>
        <taxon>Gunneridae</taxon>
        <taxon>Pentapetalae</taxon>
        <taxon>asterids</taxon>
        <taxon>campanulids</taxon>
        <taxon>Asterales</taxon>
        <taxon>Asteraceae</taxon>
        <taxon>Cichorioideae</taxon>
        <taxon>Cichorieae</taxon>
        <taxon>Lactucinae</taxon>
        <taxon>Lactuca</taxon>
    </lineage>
</organism>
<protein>
    <recommendedName>
        <fullName evidence="1">Reverse transcriptase zinc-binding domain-containing protein</fullName>
    </recommendedName>
</protein>
<comment type="caution">
    <text evidence="2">The sequence shown here is derived from an EMBL/GenBank/DDBJ whole genome shotgun (WGS) entry which is preliminary data.</text>
</comment>
<gene>
    <name evidence="2" type="ORF">LSAT_V11C400227360</name>
</gene>
<dbReference type="EMBL" id="NBSK02000004">
    <property type="protein sequence ID" value="KAJ0214042.1"/>
    <property type="molecule type" value="Genomic_DNA"/>
</dbReference>
<dbReference type="AlphaFoldDB" id="A0A9R1VUA0"/>
<evidence type="ECO:0000313" key="3">
    <source>
        <dbReference type="Proteomes" id="UP000235145"/>
    </source>
</evidence>
<proteinExistence type="predicted"/>
<evidence type="ECO:0000313" key="2">
    <source>
        <dbReference type="EMBL" id="KAJ0214042.1"/>
    </source>
</evidence>
<evidence type="ECO:0000259" key="1">
    <source>
        <dbReference type="Pfam" id="PF13966"/>
    </source>
</evidence>
<feature type="domain" description="Reverse transcriptase zinc-binding" evidence="1">
    <location>
        <begin position="27"/>
        <end position="92"/>
    </location>
</feature>
<keyword evidence="3" id="KW-1185">Reference proteome</keyword>
<sequence>MGCGLTPDGSFTVNAFRKRWDYHPLYNDNFHWLKEIPMKVSCFIWREKLGKIPAALELSKRGVNLDILTCRMYDETKECVNHVIVKCSYATMIMEGIMRWCKVNVNMEDFHTVINVLDFAARWVSCLIRRKIFLPICYEFSKKNRLPPNKVIDIVKFVTFLWVKNTENKMELICAEYSQCPFLNVH</sequence>
<dbReference type="Proteomes" id="UP000235145">
    <property type="component" value="Unassembled WGS sequence"/>
</dbReference>